<evidence type="ECO:0000313" key="2">
    <source>
        <dbReference type="Proteomes" id="UP000233551"/>
    </source>
</evidence>
<evidence type="ECO:0008006" key="3">
    <source>
        <dbReference type="Google" id="ProtNLM"/>
    </source>
</evidence>
<name>A0A2I0KDW7_PUNGR</name>
<comment type="caution">
    <text evidence="1">The sequence shown here is derived from an EMBL/GenBank/DDBJ whole genome shotgun (WGS) entry which is preliminary data.</text>
</comment>
<dbReference type="EMBL" id="PGOL01000675">
    <property type="protein sequence ID" value="PKI66440.1"/>
    <property type="molecule type" value="Genomic_DNA"/>
</dbReference>
<proteinExistence type="predicted"/>
<keyword evidence="2" id="KW-1185">Reference proteome</keyword>
<dbReference type="STRING" id="22663.A0A2I0KDW7"/>
<dbReference type="Pfam" id="PF01190">
    <property type="entry name" value="Pollen_Ole_e_1"/>
    <property type="match status" value="1"/>
</dbReference>
<dbReference type="AlphaFoldDB" id="A0A2I0KDW7"/>
<organism evidence="1 2">
    <name type="scientific">Punica granatum</name>
    <name type="common">Pomegranate</name>
    <dbReference type="NCBI Taxonomy" id="22663"/>
    <lineage>
        <taxon>Eukaryota</taxon>
        <taxon>Viridiplantae</taxon>
        <taxon>Streptophyta</taxon>
        <taxon>Embryophyta</taxon>
        <taxon>Tracheophyta</taxon>
        <taxon>Spermatophyta</taxon>
        <taxon>Magnoliopsida</taxon>
        <taxon>eudicotyledons</taxon>
        <taxon>Gunneridae</taxon>
        <taxon>Pentapetalae</taxon>
        <taxon>rosids</taxon>
        <taxon>malvids</taxon>
        <taxon>Myrtales</taxon>
        <taxon>Lythraceae</taxon>
        <taxon>Punica</taxon>
    </lineage>
</organism>
<gene>
    <name evidence="1" type="ORF">CRG98_013242</name>
</gene>
<dbReference type="Proteomes" id="UP000233551">
    <property type="component" value="Unassembled WGS sequence"/>
</dbReference>
<dbReference type="PANTHER" id="PTHR47273">
    <property type="entry name" value="EXPRESSED PROTEIN"/>
    <property type="match status" value="1"/>
</dbReference>
<dbReference type="PANTHER" id="PTHR47273:SF6">
    <property type="entry name" value="POLLEN OLE E 1 ALLERGEN AND EXTENSIN FAMILY PROTEIN"/>
    <property type="match status" value="1"/>
</dbReference>
<reference evidence="1 2" key="1">
    <citation type="submission" date="2017-11" db="EMBL/GenBank/DDBJ databases">
        <title>De-novo sequencing of pomegranate (Punica granatum L.) genome.</title>
        <authorList>
            <person name="Akparov Z."/>
            <person name="Amiraslanov A."/>
            <person name="Hajiyeva S."/>
            <person name="Abbasov M."/>
            <person name="Kaur K."/>
            <person name="Hamwieh A."/>
            <person name="Solovyev V."/>
            <person name="Salamov A."/>
            <person name="Braich B."/>
            <person name="Kosarev P."/>
            <person name="Mahmoud A."/>
            <person name="Hajiyev E."/>
            <person name="Babayeva S."/>
            <person name="Izzatullayeva V."/>
            <person name="Mammadov A."/>
            <person name="Mammadov A."/>
            <person name="Sharifova S."/>
            <person name="Ojaghi J."/>
            <person name="Eynullazada K."/>
            <person name="Bayramov B."/>
            <person name="Abdulazimova A."/>
            <person name="Shahmuradov I."/>
        </authorList>
    </citation>
    <scope>NUCLEOTIDE SEQUENCE [LARGE SCALE GENOMIC DNA]</scope>
    <source>
        <strain evidence="2">cv. AG2017</strain>
        <tissue evidence="1">Leaf</tissue>
    </source>
</reference>
<protein>
    <recommendedName>
        <fullName evidence="3">Pollen Ole e 1 allergen and extensin family protein</fullName>
    </recommendedName>
</protein>
<accession>A0A2I0KDW7</accession>
<evidence type="ECO:0000313" key="1">
    <source>
        <dbReference type="EMBL" id="PKI66440.1"/>
    </source>
</evidence>
<sequence>MVNSRLRQGIRSRNHLMIIIYKSQGWKFYVYVYLSTIARTYEGTKMMSYYCGCRNLKMLMSVGFVLLFFFLAGSPATAKEGVEHEQALFELTSREDMLQMAGYGEEKLSTVLLTGSVLCKACLHGESQLLSWPLSGAVVAVNCRTHEKDLNSNSTQGITDEYGDFMIDLPSHLHAIPKLEKKCTVKLLRVPKNSPCRPAYVRKQKGLRLSSFGNGIRTYDAGDMELDHSKGKPTEACVKREHGNTYLNY</sequence>